<feature type="region of interest" description="Disordered" evidence="1">
    <location>
        <begin position="291"/>
        <end position="337"/>
    </location>
</feature>
<evidence type="ECO:0000256" key="1">
    <source>
        <dbReference type="SAM" id="MobiDB-lite"/>
    </source>
</evidence>
<sequence>MAARAAEQSALEVDDYYEADGPQRLDFYTNDGEEYEGDMDEFGVTQGTSFGRVWALKDANYVTITEPGDAYAFVDEDVVANDEDEGGGGGSESLLAHKATRRGTQPSRGASAASAWLVAMGGSDALEAGFKGAARAAYERSTQANAVDIYRWSHKHGDPPTGLDDLFPDYAPAVLPTLARLTLDVQDLPLDDMAGEGATTHISDPQAAEDQSEYLSYYQEIYKYEGDDEEEEAGSVGAVGTDCERAVVEAADAAIGSEDGGVGGGALLDVAEEEAQLEALEAATQQRLEDAGVTVGKRTPRAGASAANYHDHDLPLRVPLQGGGRRRRLPSLRPGQY</sequence>
<proteinExistence type="predicted"/>
<keyword evidence="3" id="KW-1185">Reference proteome</keyword>
<evidence type="ECO:0000313" key="2">
    <source>
        <dbReference type="EMBL" id="OSX71516.1"/>
    </source>
</evidence>
<accession>A0A1X6NSP5</accession>
<dbReference type="OrthoDB" id="11716at2759"/>
<reference evidence="2 3" key="1">
    <citation type="submission" date="2017-03" db="EMBL/GenBank/DDBJ databases">
        <title>WGS assembly of Porphyra umbilicalis.</title>
        <authorList>
            <person name="Brawley S.H."/>
            <person name="Blouin N.A."/>
            <person name="Ficko-Blean E."/>
            <person name="Wheeler G.L."/>
            <person name="Lohr M."/>
            <person name="Goodson H.V."/>
            <person name="Jenkins J.W."/>
            <person name="Blaby-Haas C.E."/>
            <person name="Helliwell K.E."/>
            <person name="Chan C."/>
            <person name="Marriage T."/>
            <person name="Bhattacharya D."/>
            <person name="Klein A.S."/>
            <person name="Badis Y."/>
            <person name="Brodie J."/>
            <person name="Cao Y."/>
            <person name="Collen J."/>
            <person name="Dittami S.M."/>
            <person name="Gachon C.M."/>
            <person name="Green B.R."/>
            <person name="Karpowicz S."/>
            <person name="Kim J.W."/>
            <person name="Kudahl U."/>
            <person name="Lin S."/>
            <person name="Michel G."/>
            <person name="Mittag M."/>
            <person name="Olson B.J."/>
            <person name="Pangilinan J."/>
            <person name="Peng Y."/>
            <person name="Qiu H."/>
            <person name="Shu S."/>
            <person name="Singer J.T."/>
            <person name="Smith A.G."/>
            <person name="Sprecher B.N."/>
            <person name="Wagner V."/>
            <person name="Wang W."/>
            <person name="Wang Z.-Y."/>
            <person name="Yan J."/>
            <person name="Yarish C."/>
            <person name="Zoeuner-Riek S."/>
            <person name="Zhuang Y."/>
            <person name="Zou Y."/>
            <person name="Lindquist E.A."/>
            <person name="Grimwood J."/>
            <person name="Barry K."/>
            <person name="Rokhsar D.S."/>
            <person name="Schmutz J."/>
            <person name="Stiller J.W."/>
            <person name="Grossman A.R."/>
            <person name="Prochnik S.E."/>
        </authorList>
    </citation>
    <scope>NUCLEOTIDE SEQUENCE [LARGE SCALE GENOMIC DNA]</scope>
    <source>
        <strain evidence="2">4086291</strain>
    </source>
</reference>
<protein>
    <submittedName>
        <fullName evidence="2">Uncharacterized protein</fullName>
    </submittedName>
</protein>
<organism evidence="2 3">
    <name type="scientific">Porphyra umbilicalis</name>
    <name type="common">Purple laver</name>
    <name type="synonym">Red alga</name>
    <dbReference type="NCBI Taxonomy" id="2786"/>
    <lineage>
        <taxon>Eukaryota</taxon>
        <taxon>Rhodophyta</taxon>
        <taxon>Bangiophyceae</taxon>
        <taxon>Bangiales</taxon>
        <taxon>Bangiaceae</taxon>
        <taxon>Porphyra</taxon>
    </lineage>
</organism>
<dbReference type="AlphaFoldDB" id="A0A1X6NSP5"/>
<gene>
    <name evidence="2" type="ORF">BU14_0525s0004</name>
</gene>
<name>A0A1X6NSP5_PORUM</name>
<evidence type="ECO:0000313" key="3">
    <source>
        <dbReference type="Proteomes" id="UP000218209"/>
    </source>
</evidence>
<dbReference type="Proteomes" id="UP000218209">
    <property type="component" value="Unassembled WGS sequence"/>
</dbReference>
<dbReference type="EMBL" id="KV919128">
    <property type="protein sequence ID" value="OSX71516.1"/>
    <property type="molecule type" value="Genomic_DNA"/>
</dbReference>